<dbReference type="EMBL" id="WWCJ01000003">
    <property type="protein sequence ID" value="MYN01388.1"/>
    <property type="molecule type" value="Genomic_DNA"/>
</dbReference>
<evidence type="ECO:0000256" key="2">
    <source>
        <dbReference type="ARBA" id="ARBA00022729"/>
    </source>
</evidence>
<feature type="signal peptide" evidence="3">
    <location>
        <begin position="1"/>
        <end position="20"/>
    </location>
</feature>
<comment type="subcellular location">
    <subcellularLocation>
        <location evidence="1">Cell outer membrane</location>
    </subcellularLocation>
</comment>
<protein>
    <submittedName>
        <fullName evidence="5">Outer membrane beta-barrel protein</fullName>
    </submittedName>
</protein>
<dbReference type="AlphaFoldDB" id="A0A6N9HCW9"/>
<evidence type="ECO:0000259" key="4">
    <source>
        <dbReference type="Pfam" id="PF13505"/>
    </source>
</evidence>
<evidence type="ECO:0000256" key="3">
    <source>
        <dbReference type="SAM" id="SignalP"/>
    </source>
</evidence>
<dbReference type="Gene3D" id="2.40.160.20">
    <property type="match status" value="1"/>
</dbReference>
<sequence>MIKHIAAAALMAATSFTATAAEPVSYYVGADTGVTRVNDYSNDNSYGVFAGVKVNQNVALEAGYRELGRFPAYSYGFFKAKQTAISLIGSAPVGAVSVFGRIGFNTIKVETRAGNGNDDGLLLGVGVSYNINKQISARVEYQRPSSDSKNLSVGVSYAF</sequence>
<evidence type="ECO:0000313" key="5">
    <source>
        <dbReference type="EMBL" id="MYN01388.1"/>
    </source>
</evidence>
<reference evidence="5 6" key="1">
    <citation type="submission" date="2019-12" db="EMBL/GenBank/DDBJ databases">
        <title>Novel species isolated from a subtropical stream in China.</title>
        <authorList>
            <person name="Lu H."/>
        </authorList>
    </citation>
    <scope>NUCLEOTIDE SEQUENCE [LARGE SCALE GENOMIC DNA]</scope>
    <source>
        <strain evidence="5 6">DS3</strain>
    </source>
</reference>
<evidence type="ECO:0000313" key="6">
    <source>
        <dbReference type="Proteomes" id="UP000448575"/>
    </source>
</evidence>
<name>A0A6N9HCW9_9BURK</name>
<feature type="domain" description="Outer membrane protein beta-barrel" evidence="4">
    <location>
        <begin position="6"/>
        <end position="159"/>
    </location>
</feature>
<evidence type="ECO:0000256" key="1">
    <source>
        <dbReference type="ARBA" id="ARBA00004442"/>
    </source>
</evidence>
<dbReference type="Proteomes" id="UP000448575">
    <property type="component" value="Unassembled WGS sequence"/>
</dbReference>
<dbReference type="Pfam" id="PF13505">
    <property type="entry name" value="OMP_b-brl"/>
    <property type="match status" value="1"/>
</dbReference>
<dbReference type="SUPFAM" id="SSF56925">
    <property type="entry name" value="OMPA-like"/>
    <property type="match status" value="1"/>
</dbReference>
<accession>A0A6N9HCW9</accession>
<keyword evidence="6" id="KW-1185">Reference proteome</keyword>
<dbReference type="InterPro" id="IPR027385">
    <property type="entry name" value="Beta-barrel_OMP"/>
</dbReference>
<keyword evidence="2 3" id="KW-0732">Signal</keyword>
<organism evidence="5 6">
    <name type="scientific">Pseudoduganella guangdongensis</name>
    <dbReference type="NCBI Taxonomy" id="2692179"/>
    <lineage>
        <taxon>Bacteria</taxon>
        <taxon>Pseudomonadati</taxon>
        <taxon>Pseudomonadota</taxon>
        <taxon>Betaproteobacteria</taxon>
        <taxon>Burkholderiales</taxon>
        <taxon>Oxalobacteraceae</taxon>
        <taxon>Telluria group</taxon>
        <taxon>Pseudoduganella</taxon>
    </lineage>
</organism>
<comment type="caution">
    <text evidence="5">The sequence shown here is derived from an EMBL/GenBank/DDBJ whole genome shotgun (WGS) entry which is preliminary data.</text>
</comment>
<dbReference type="GO" id="GO:0009279">
    <property type="term" value="C:cell outer membrane"/>
    <property type="evidence" value="ECO:0007669"/>
    <property type="project" value="UniProtKB-SubCell"/>
</dbReference>
<proteinExistence type="predicted"/>
<dbReference type="RefSeq" id="WP_161024414.1">
    <property type="nucleotide sequence ID" value="NZ_WWCJ01000003.1"/>
</dbReference>
<dbReference type="InterPro" id="IPR011250">
    <property type="entry name" value="OMP/PagP_B-barrel"/>
</dbReference>
<feature type="chain" id="PRO_5026930723" evidence="3">
    <location>
        <begin position="21"/>
        <end position="159"/>
    </location>
</feature>
<gene>
    <name evidence="5" type="ORF">GTP41_04660</name>
</gene>